<dbReference type="RefSeq" id="XP_013430156.1">
    <property type="nucleotide sequence ID" value="XM_013574702.1"/>
</dbReference>
<organism evidence="2 3">
    <name type="scientific">Aureobasidium namibiae CBS 147.97</name>
    <dbReference type="NCBI Taxonomy" id="1043004"/>
    <lineage>
        <taxon>Eukaryota</taxon>
        <taxon>Fungi</taxon>
        <taxon>Dikarya</taxon>
        <taxon>Ascomycota</taxon>
        <taxon>Pezizomycotina</taxon>
        <taxon>Dothideomycetes</taxon>
        <taxon>Dothideomycetidae</taxon>
        <taxon>Dothideales</taxon>
        <taxon>Saccotheciaceae</taxon>
        <taxon>Aureobasidium</taxon>
    </lineage>
</organism>
<gene>
    <name evidence="2" type="ORF">M436DRAFT_40295</name>
</gene>
<evidence type="ECO:0008006" key="4">
    <source>
        <dbReference type="Google" id="ProtNLM"/>
    </source>
</evidence>
<protein>
    <recommendedName>
        <fullName evidence="4">F-box domain-containing protein</fullName>
    </recommendedName>
</protein>
<reference evidence="2 3" key="1">
    <citation type="journal article" date="2014" name="BMC Genomics">
        <title>Genome sequencing of four Aureobasidium pullulans varieties: biotechnological potential, stress tolerance, and description of new species.</title>
        <authorList>
            <person name="Gostin Ar C."/>
            <person name="Ohm R.A."/>
            <person name="Kogej T."/>
            <person name="Sonjak S."/>
            <person name="Turk M."/>
            <person name="Zajc J."/>
            <person name="Zalar P."/>
            <person name="Grube M."/>
            <person name="Sun H."/>
            <person name="Han J."/>
            <person name="Sharma A."/>
            <person name="Chiniquy J."/>
            <person name="Ngan C.Y."/>
            <person name="Lipzen A."/>
            <person name="Barry K."/>
            <person name="Grigoriev I.V."/>
            <person name="Gunde-Cimerman N."/>
        </authorList>
    </citation>
    <scope>NUCLEOTIDE SEQUENCE [LARGE SCALE GENOMIC DNA]</scope>
    <source>
        <strain evidence="2 3">CBS 147.97</strain>
    </source>
</reference>
<dbReference type="AlphaFoldDB" id="A0A074WSJ1"/>
<dbReference type="GeneID" id="25409351"/>
<keyword evidence="3" id="KW-1185">Reference proteome</keyword>
<evidence type="ECO:0000313" key="2">
    <source>
        <dbReference type="EMBL" id="KEQ76115.1"/>
    </source>
</evidence>
<keyword evidence="1" id="KW-0732">Signal</keyword>
<dbReference type="HOGENOM" id="CLU_1377863_0_0_1"/>
<accession>A0A074WSJ1</accession>
<name>A0A074WSJ1_9PEZI</name>
<evidence type="ECO:0000256" key="1">
    <source>
        <dbReference type="SAM" id="SignalP"/>
    </source>
</evidence>
<dbReference type="Proteomes" id="UP000027730">
    <property type="component" value="Unassembled WGS sequence"/>
</dbReference>
<feature type="signal peptide" evidence="1">
    <location>
        <begin position="1"/>
        <end position="20"/>
    </location>
</feature>
<evidence type="ECO:0000313" key="3">
    <source>
        <dbReference type="Proteomes" id="UP000027730"/>
    </source>
</evidence>
<feature type="chain" id="PRO_5001703118" description="F-box domain-containing protein" evidence="1">
    <location>
        <begin position="21"/>
        <end position="238"/>
    </location>
</feature>
<sequence>MAALLLDLVRLVSLNSLSTSRQPTFDTKHRSAFYTTRSNASAHPYSTTSTMQHPTSEQGLNLLDLPIELLDLIILYCVNTEPMTVNLAPNAGSLTRTLFTFIPRRRRYTVSGYPRNLLLINRLIYRLAFDNIWTHKSLVISLTPSDTLCFLLHALSQQQKDALCKIQLPRFLLSWSFPVNSDIWLVADKEKGESWYEGAKVPEKEVKGKRFQALVGILCKRYACLCRLWKLNIGLIQA</sequence>
<dbReference type="EMBL" id="KL584704">
    <property type="protein sequence ID" value="KEQ76115.1"/>
    <property type="molecule type" value="Genomic_DNA"/>
</dbReference>
<proteinExistence type="predicted"/>
<dbReference type="OrthoDB" id="3882810at2759"/>